<dbReference type="EMBL" id="LR890047">
    <property type="protein sequence ID" value="CAD6507203.1"/>
    <property type="molecule type" value="Genomic_DNA"/>
</dbReference>
<dbReference type="InterPro" id="IPR002504">
    <property type="entry name" value="NADK"/>
</dbReference>
<keyword evidence="10" id="KW-1185">Reference proteome</keyword>
<evidence type="ECO:0000313" key="9">
    <source>
        <dbReference type="EMBL" id="CAD6507203.1"/>
    </source>
</evidence>
<reference evidence="9" key="1">
    <citation type="submission" date="2020-10" db="EMBL/GenBank/DDBJ databases">
        <authorList>
            <person name="Szabo G."/>
        </authorList>
    </citation>
    <scope>NUCLEOTIDE SEQUENCE</scope>
    <source>
        <strain evidence="9">PROFFT</strain>
    </source>
</reference>
<dbReference type="KEGG" id="ptf:PROFFT_A_00460"/>
<dbReference type="GO" id="GO:0005524">
    <property type="term" value="F:ATP binding"/>
    <property type="evidence" value="ECO:0007669"/>
    <property type="project" value="UniProtKB-KW"/>
</dbReference>
<evidence type="ECO:0000256" key="4">
    <source>
        <dbReference type="ARBA" id="ARBA00022777"/>
    </source>
</evidence>
<dbReference type="AlphaFoldDB" id="A0A8E4EYA8"/>
<feature type="binding site" evidence="8">
    <location>
        <begin position="147"/>
        <end position="148"/>
    </location>
    <ligand>
        <name>NAD(+)</name>
        <dbReference type="ChEBI" id="CHEBI:57540"/>
    </ligand>
</feature>
<evidence type="ECO:0000256" key="8">
    <source>
        <dbReference type="HAMAP-Rule" id="MF_00361"/>
    </source>
</evidence>
<keyword evidence="4 8" id="KW-0418">Kinase</keyword>
<dbReference type="GO" id="GO:0046872">
    <property type="term" value="F:metal ion binding"/>
    <property type="evidence" value="ECO:0007669"/>
    <property type="project" value="UniProtKB-UniRule"/>
</dbReference>
<evidence type="ECO:0000313" key="10">
    <source>
        <dbReference type="Proteomes" id="UP000683585"/>
    </source>
</evidence>
<feature type="binding site" evidence="8">
    <location>
        <position position="175"/>
    </location>
    <ligand>
        <name>NAD(+)</name>
        <dbReference type="ChEBI" id="CHEBI:57540"/>
    </ligand>
</feature>
<dbReference type="RefSeq" id="WP_216782493.1">
    <property type="nucleotide sequence ID" value="NZ_LR890047.1"/>
</dbReference>
<feature type="binding site" evidence="8">
    <location>
        <begin position="188"/>
        <end position="193"/>
    </location>
    <ligand>
        <name>NAD(+)</name>
        <dbReference type="ChEBI" id="CHEBI:57540"/>
    </ligand>
</feature>
<dbReference type="GO" id="GO:0003951">
    <property type="term" value="F:NAD+ kinase activity"/>
    <property type="evidence" value="ECO:0007669"/>
    <property type="project" value="UniProtKB-UniRule"/>
</dbReference>
<feature type="active site" description="Proton acceptor" evidence="8">
    <location>
        <position position="73"/>
    </location>
</feature>
<dbReference type="GO" id="GO:0006741">
    <property type="term" value="P:NADP+ biosynthetic process"/>
    <property type="evidence" value="ECO:0007669"/>
    <property type="project" value="UniProtKB-UniRule"/>
</dbReference>
<feature type="binding site" evidence="8">
    <location>
        <position position="247"/>
    </location>
    <ligand>
        <name>NAD(+)</name>
        <dbReference type="ChEBI" id="CHEBI:57540"/>
    </ligand>
</feature>
<dbReference type="HAMAP" id="MF_00361">
    <property type="entry name" value="NAD_kinase"/>
    <property type="match status" value="1"/>
</dbReference>
<keyword evidence="1 8" id="KW-0963">Cytoplasm</keyword>
<comment type="subcellular location">
    <subcellularLocation>
        <location evidence="8">Cytoplasm</location>
    </subcellularLocation>
</comment>
<gene>
    <name evidence="9" type="primary">ppnK</name>
    <name evidence="8" type="synonym">nadK</name>
    <name evidence="9" type="ORF">PROFFT_A_00460</name>
</gene>
<evidence type="ECO:0000256" key="2">
    <source>
        <dbReference type="ARBA" id="ARBA00022679"/>
    </source>
</evidence>
<dbReference type="NCBIfam" id="NF002893">
    <property type="entry name" value="PRK03378.1"/>
    <property type="match status" value="1"/>
</dbReference>
<name>A0A8E4EYA8_9ENTR</name>
<proteinExistence type="inferred from homology"/>
<comment type="cofactor">
    <cofactor evidence="8">
        <name>a divalent metal cation</name>
        <dbReference type="ChEBI" id="CHEBI:60240"/>
    </cofactor>
</comment>
<evidence type="ECO:0000256" key="6">
    <source>
        <dbReference type="ARBA" id="ARBA00022857"/>
    </source>
</evidence>
<dbReference type="GO" id="GO:0005737">
    <property type="term" value="C:cytoplasm"/>
    <property type="evidence" value="ECO:0007669"/>
    <property type="project" value="UniProtKB-SubCell"/>
</dbReference>
<dbReference type="NCBIfam" id="NF002306">
    <property type="entry name" value="PRK01231.1"/>
    <property type="match status" value="1"/>
</dbReference>
<keyword evidence="6 8" id="KW-0521">NADP</keyword>
<evidence type="ECO:0000256" key="3">
    <source>
        <dbReference type="ARBA" id="ARBA00022741"/>
    </source>
</evidence>
<evidence type="ECO:0000256" key="7">
    <source>
        <dbReference type="ARBA" id="ARBA00023027"/>
    </source>
</evidence>
<sequence length="292" mass="32632">MNKKFKCIGVVGHPIYPAVLAMQDMLFHWLMSQGYQVILEKRIADDLNLKQVLTGSLSEIGQQADLAVVVGGDGSMLGAARILACYDIKVIGVKRGHLGFLTDIDPDHAKQQLLNVLEGEYFSEKRFLLEVQVCCQNQQRLISTAINEVVLHPGKVAHMIEFEVYINKHFAFSQRSDGLIISTPTGSTAYSLSANGPILTPMLDAIALVPMFPHTLSARPLIVDSNSKIHLIFSRCSESLELNCDSQIVLSIYPGEEVMIHRSKFYLHLIHPKNYNYFNTLSSKLGWSKKLF</sequence>
<keyword evidence="5 8" id="KW-0067">ATP-binding</keyword>
<feature type="binding site" evidence="8">
    <location>
        <position position="158"/>
    </location>
    <ligand>
        <name>NAD(+)</name>
        <dbReference type="ChEBI" id="CHEBI:57540"/>
    </ligand>
</feature>
<comment type="similarity">
    <text evidence="8">Belongs to the NAD kinase family.</text>
</comment>
<organism evidence="9 10">
    <name type="scientific">Candidatus Profftia tarda</name>
    <dbReference type="NCBI Taxonomy" id="1177216"/>
    <lineage>
        <taxon>Bacteria</taxon>
        <taxon>Pseudomonadati</taxon>
        <taxon>Pseudomonadota</taxon>
        <taxon>Gammaproteobacteria</taxon>
        <taxon>Enterobacterales</taxon>
        <taxon>Enterobacteriaceae</taxon>
        <taxon>Candidatus Profftia</taxon>
    </lineage>
</organism>
<evidence type="ECO:0000256" key="5">
    <source>
        <dbReference type="ARBA" id="ARBA00022840"/>
    </source>
</evidence>
<comment type="caution">
    <text evidence="8">Lacks conserved residue(s) required for the propagation of feature annotation.</text>
</comment>
<evidence type="ECO:0000256" key="1">
    <source>
        <dbReference type="ARBA" id="ARBA00022490"/>
    </source>
</evidence>
<dbReference type="Pfam" id="PF01513">
    <property type="entry name" value="NAD_kinase"/>
    <property type="match status" value="1"/>
</dbReference>
<keyword evidence="2 8" id="KW-0808">Transferase</keyword>
<feature type="binding site" evidence="8">
    <location>
        <begin position="73"/>
        <end position="74"/>
    </location>
    <ligand>
        <name>NAD(+)</name>
        <dbReference type="ChEBI" id="CHEBI:57540"/>
    </ligand>
</feature>
<protein>
    <recommendedName>
        <fullName evidence="8">NAD kinase</fullName>
        <ecNumber evidence="8">2.7.1.23</ecNumber>
    </recommendedName>
    <alternativeName>
        <fullName evidence="8">ATP-dependent NAD kinase</fullName>
    </alternativeName>
</protein>
<dbReference type="Proteomes" id="UP000683585">
    <property type="component" value="Chromosome"/>
</dbReference>
<accession>A0A8E4EYA8</accession>
<comment type="catalytic activity">
    <reaction evidence="8">
        <text>NAD(+) + ATP = ADP + NADP(+) + H(+)</text>
        <dbReference type="Rhea" id="RHEA:18629"/>
        <dbReference type="ChEBI" id="CHEBI:15378"/>
        <dbReference type="ChEBI" id="CHEBI:30616"/>
        <dbReference type="ChEBI" id="CHEBI:57540"/>
        <dbReference type="ChEBI" id="CHEBI:58349"/>
        <dbReference type="ChEBI" id="CHEBI:456216"/>
        <dbReference type="EC" id="2.7.1.23"/>
    </reaction>
</comment>
<dbReference type="PANTHER" id="PTHR20275">
    <property type="entry name" value="NAD KINASE"/>
    <property type="match status" value="1"/>
</dbReference>
<dbReference type="FunFam" id="2.60.200.30:FF:000001">
    <property type="entry name" value="NAD kinase"/>
    <property type="match status" value="1"/>
</dbReference>
<keyword evidence="3 8" id="KW-0547">Nucleotide-binding</keyword>
<dbReference type="PANTHER" id="PTHR20275:SF0">
    <property type="entry name" value="NAD KINASE"/>
    <property type="match status" value="1"/>
</dbReference>
<comment type="function">
    <text evidence="8">Involved in the regulation of the intracellular balance of NAD and NADP, and is a key enzyme in the biosynthesis of NADP. Catalyzes specifically the phosphorylation on 2'-hydroxyl of the adenosine moiety of NAD to yield NADP.</text>
</comment>
<dbReference type="Pfam" id="PF20143">
    <property type="entry name" value="NAD_kinase_C"/>
    <property type="match status" value="1"/>
</dbReference>
<keyword evidence="7 8" id="KW-0520">NAD</keyword>
<dbReference type="EC" id="2.7.1.23" evidence="8"/>
<feature type="binding site" evidence="8">
    <location>
        <position position="177"/>
    </location>
    <ligand>
        <name>NAD(+)</name>
        <dbReference type="ChEBI" id="CHEBI:57540"/>
    </ligand>
</feature>